<evidence type="ECO:0000259" key="1">
    <source>
        <dbReference type="Pfam" id="PF08241"/>
    </source>
</evidence>
<dbReference type="EMBL" id="CP060789">
    <property type="protein sequence ID" value="QNP56472.1"/>
    <property type="molecule type" value="Genomic_DNA"/>
</dbReference>
<evidence type="ECO:0000313" key="2">
    <source>
        <dbReference type="EMBL" id="QNP56472.1"/>
    </source>
</evidence>
<name>A0A7H0H7F6_9ACTN</name>
<protein>
    <submittedName>
        <fullName evidence="2">Class I SAM-dependent methyltransferase</fullName>
    </submittedName>
</protein>
<dbReference type="AlphaFoldDB" id="A0A7H0H7F6"/>
<dbReference type="InterPro" id="IPR029063">
    <property type="entry name" value="SAM-dependent_MTases_sf"/>
</dbReference>
<proteinExistence type="predicted"/>
<dbReference type="RefSeq" id="WP_187721581.1">
    <property type="nucleotide sequence ID" value="NZ_CP060789.1"/>
</dbReference>
<keyword evidence="3" id="KW-1185">Reference proteome</keyword>
<keyword evidence="2" id="KW-0489">Methyltransferase</keyword>
<dbReference type="PRINTS" id="PR00507">
    <property type="entry name" value="N12N6MTFRASE"/>
</dbReference>
<dbReference type="GO" id="GO:0008757">
    <property type="term" value="F:S-adenosylmethionine-dependent methyltransferase activity"/>
    <property type="evidence" value="ECO:0007669"/>
    <property type="project" value="InterPro"/>
</dbReference>
<dbReference type="InterPro" id="IPR052933">
    <property type="entry name" value="DNA_Protect_Modify"/>
</dbReference>
<dbReference type="CDD" id="cd02440">
    <property type="entry name" value="AdoMet_MTases"/>
    <property type="match status" value="1"/>
</dbReference>
<sequence length="163" mass="17581">MAARRTVLNAHYTDPAYVREIWSAVQGLGFEGGRVLEPGCGAGTFLGMAPVAVDAVGVELDPVTAAIAQQLNQAATIRAESFAASRLPVDSFDLVIGNVPFEDAKLHDPRFNLGQRHSIHNHFIIKSLHHTRPGGLVAVLTSRWTMDDGREEPHGPARDELPG</sequence>
<dbReference type="InterPro" id="IPR013216">
    <property type="entry name" value="Methyltransf_11"/>
</dbReference>
<keyword evidence="2" id="KW-0808">Transferase</keyword>
<gene>
    <name evidence="2" type="ORF">H9L22_03305</name>
</gene>
<evidence type="ECO:0000313" key="3">
    <source>
        <dbReference type="Proteomes" id="UP000516117"/>
    </source>
</evidence>
<dbReference type="KEGG" id="tdf:H9L22_03305"/>
<accession>A0A7H0H7F6</accession>
<reference evidence="2 3" key="1">
    <citation type="submission" date="2020-08" db="EMBL/GenBank/DDBJ databases">
        <title>Genome sequence of Tessaracoccus defluvii JCM 17540T.</title>
        <authorList>
            <person name="Hyun D.-W."/>
            <person name="Bae J.-W."/>
        </authorList>
    </citation>
    <scope>NUCLEOTIDE SEQUENCE [LARGE SCALE GENOMIC DNA]</scope>
    <source>
        <strain evidence="2 3">JCM 17540</strain>
    </source>
</reference>
<dbReference type="PANTHER" id="PTHR41313:SF1">
    <property type="entry name" value="DNA METHYLASE ADENINE-SPECIFIC DOMAIN-CONTAINING PROTEIN"/>
    <property type="match status" value="1"/>
</dbReference>
<dbReference type="PANTHER" id="PTHR41313">
    <property type="entry name" value="ADENINE-SPECIFIC METHYLTRANSFERASE"/>
    <property type="match status" value="1"/>
</dbReference>
<dbReference type="Proteomes" id="UP000516117">
    <property type="component" value="Chromosome"/>
</dbReference>
<dbReference type="Pfam" id="PF08241">
    <property type="entry name" value="Methyltransf_11"/>
    <property type="match status" value="1"/>
</dbReference>
<dbReference type="GO" id="GO:0032259">
    <property type="term" value="P:methylation"/>
    <property type="evidence" value="ECO:0007669"/>
    <property type="project" value="UniProtKB-KW"/>
</dbReference>
<dbReference type="SUPFAM" id="SSF53335">
    <property type="entry name" value="S-adenosyl-L-methionine-dependent methyltransferases"/>
    <property type="match status" value="1"/>
</dbReference>
<organism evidence="2 3">
    <name type="scientific">Tessaracoccus defluvii</name>
    <dbReference type="NCBI Taxonomy" id="1285901"/>
    <lineage>
        <taxon>Bacteria</taxon>
        <taxon>Bacillati</taxon>
        <taxon>Actinomycetota</taxon>
        <taxon>Actinomycetes</taxon>
        <taxon>Propionibacteriales</taxon>
        <taxon>Propionibacteriaceae</taxon>
        <taxon>Tessaracoccus</taxon>
    </lineage>
</organism>
<dbReference type="Gene3D" id="3.40.50.150">
    <property type="entry name" value="Vaccinia Virus protein VP39"/>
    <property type="match status" value="1"/>
</dbReference>
<feature type="domain" description="Methyltransferase type 11" evidence="1">
    <location>
        <begin position="36"/>
        <end position="98"/>
    </location>
</feature>